<keyword evidence="4" id="KW-1185">Reference proteome</keyword>
<dbReference type="SUPFAM" id="SSF53474">
    <property type="entry name" value="alpha/beta-Hydrolases"/>
    <property type="match status" value="1"/>
</dbReference>
<dbReference type="STRING" id="515622.bpr_I0260"/>
<dbReference type="GO" id="GO:0016020">
    <property type="term" value="C:membrane"/>
    <property type="evidence" value="ECO:0007669"/>
    <property type="project" value="TreeGrafter"/>
</dbReference>
<dbReference type="PANTHER" id="PTHR43798:SF31">
    <property type="entry name" value="AB HYDROLASE SUPERFAMILY PROTEIN YCLE"/>
    <property type="match status" value="1"/>
</dbReference>
<dbReference type="GO" id="GO:0016787">
    <property type="term" value="F:hydrolase activity"/>
    <property type="evidence" value="ECO:0007669"/>
    <property type="project" value="UniProtKB-KW"/>
</dbReference>
<protein>
    <submittedName>
        <fullName evidence="3">Hydrolase alpha/beta fold family</fullName>
    </submittedName>
</protein>
<dbReference type="EMBL" id="CP001810">
    <property type="protein sequence ID" value="ADL33008.1"/>
    <property type="molecule type" value="Genomic_DNA"/>
</dbReference>
<feature type="domain" description="AB hydrolase-1" evidence="2">
    <location>
        <begin position="23"/>
        <end position="259"/>
    </location>
</feature>
<proteinExistence type="predicted"/>
<dbReference type="InterPro" id="IPR050266">
    <property type="entry name" value="AB_hydrolase_sf"/>
</dbReference>
<dbReference type="PANTHER" id="PTHR43798">
    <property type="entry name" value="MONOACYLGLYCEROL LIPASE"/>
    <property type="match status" value="1"/>
</dbReference>
<dbReference type="InterPro" id="IPR029058">
    <property type="entry name" value="AB_hydrolase_fold"/>
</dbReference>
<evidence type="ECO:0000259" key="2">
    <source>
        <dbReference type="Pfam" id="PF00561"/>
    </source>
</evidence>
<dbReference type="HOGENOM" id="CLU_020336_50_1_9"/>
<reference evidence="3 4" key="1">
    <citation type="journal article" date="2010" name="PLoS ONE">
        <title>The glycobiome of the rumen bacterium Butyrivibrio proteoclasticus B316(T) highlights adaptation to a polysaccharide-rich environment.</title>
        <authorList>
            <person name="Kelly W.J."/>
            <person name="Leahy S.C."/>
            <person name="Altermann E."/>
            <person name="Yeoman C.J."/>
            <person name="Dunne J.C."/>
            <person name="Kong Z."/>
            <person name="Pacheco D.M."/>
            <person name="Li D."/>
            <person name="Noel S.J."/>
            <person name="Moon C.D."/>
            <person name="Cookson A.L."/>
            <person name="Attwood G.T."/>
        </authorList>
    </citation>
    <scope>NUCLEOTIDE SEQUENCE [LARGE SCALE GENOMIC DNA]</scope>
    <source>
        <strain evidence="4">ATCC 51982 / DSM 14932 / B316</strain>
    </source>
</reference>
<dbReference type="KEGG" id="bpb:bpr_I0260"/>
<gene>
    <name evidence="3" type="ordered locus">bpr_I0260</name>
</gene>
<organism evidence="3 4">
    <name type="scientific">Butyrivibrio proteoclasticus (strain ATCC 51982 / DSM 14932 / B316)</name>
    <name type="common">Clostridium proteoclasticum</name>
    <dbReference type="NCBI Taxonomy" id="515622"/>
    <lineage>
        <taxon>Bacteria</taxon>
        <taxon>Bacillati</taxon>
        <taxon>Bacillota</taxon>
        <taxon>Clostridia</taxon>
        <taxon>Lachnospirales</taxon>
        <taxon>Lachnospiraceae</taxon>
        <taxon>Butyrivibrio</taxon>
    </lineage>
</organism>
<dbReference type="Pfam" id="PF00561">
    <property type="entry name" value="Abhydrolase_1"/>
    <property type="match status" value="1"/>
</dbReference>
<dbReference type="InterPro" id="IPR000073">
    <property type="entry name" value="AB_hydrolase_1"/>
</dbReference>
<accession>E0RXH0</accession>
<evidence type="ECO:0000256" key="1">
    <source>
        <dbReference type="ARBA" id="ARBA00022801"/>
    </source>
</evidence>
<evidence type="ECO:0000313" key="4">
    <source>
        <dbReference type="Proteomes" id="UP000001299"/>
    </source>
</evidence>
<dbReference type="eggNOG" id="COG0596">
    <property type="taxonomic scope" value="Bacteria"/>
</dbReference>
<dbReference type="AlphaFoldDB" id="E0RXH0"/>
<keyword evidence="1 3" id="KW-0378">Hydrolase</keyword>
<sequence length="271" mass="31229">MSWLTLKDGERLFYQDIGSGRKTVVMLHGWASSHEIYSRPVELMKEKARFIIYDLRGHGESKDACKEQVGIETLASDLNELITTLELQDINLFGWSMGGAVALKYIDMYGCDKIKQTIICDMSPKQLNDAEWKLGSKVEDSIIKETGGYEKCDFYTIYKDFSLKSMPELVEVPGKVLDRLIRMRLDECNETVLRSLIKSLDAQDNREVFKKMNVPLVYFYANPGSIFSPKLVNWYRDNSVNEFRAEEFKGNHMFIMDNPDVFAQKLVNVLL</sequence>
<dbReference type="Proteomes" id="UP000001299">
    <property type="component" value="Chromosome 1"/>
</dbReference>
<evidence type="ECO:0000313" key="3">
    <source>
        <dbReference type="EMBL" id="ADL33008.1"/>
    </source>
</evidence>
<dbReference type="RefSeq" id="WP_013279665.1">
    <property type="nucleotide sequence ID" value="NC_014387.1"/>
</dbReference>
<name>E0RXH0_BUTPB</name>
<dbReference type="Gene3D" id="3.40.50.1820">
    <property type="entry name" value="alpha/beta hydrolase"/>
    <property type="match status" value="1"/>
</dbReference>